<dbReference type="InterPro" id="IPR002586">
    <property type="entry name" value="CobQ/CobB/MinD/ParA_Nub-bd_dom"/>
</dbReference>
<reference evidence="3" key="1">
    <citation type="submission" date="2023-07" db="EMBL/GenBank/DDBJ databases">
        <authorList>
            <person name="Luz R."/>
            <person name="Cordeiro R."/>
            <person name="Fonseca A."/>
            <person name="Goncalves V."/>
        </authorList>
    </citation>
    <scope>NUCLEOTIDE SEQUENCE [LARGE SCALE GENOMIC DNA]</scope>
    <source>
        <strain evidence="3">BACA0444</strain>
    </source>
</reference>
<dbReference type="PANTHER" id="PTHR13696">
    <property type="entry name" value="P-LOOP CONTAINING NUCLEOSIDE TRIPHOSPHATE HYDROLASE"/>
    <property type="match status" value="1"/>
</dbReference>
<dbReference type="Gene3D" id="3.40.50.300">
    <property type="entry name" value="P-loop containing nucleotide triphosphate hydrolases"/>
    <property type="match status" value="1"/>
</dbReference>
<sequence length="211" mass="23128">MPRLLVVLNGKGGVGKTTTAINLAATFAETQKVLLVDADPQASATWWFQRHGLPMDFDLAQEQDPKLLGKVRQLPNYDLIVVDTPPSLSANSLAAVVPIADYLLLPTQPAPIDLAALIETIKAIVQPSHVPHRVLLTQVDPRSIPEALEAQNTLLQLGIATCHAFIRSYKAHQRAALDGVPITQWKGNHAKEATADYRRVADEIQRDWRTA</sequence>
<dbReference type="CDD" id="cd02042">
    <property type="entry name" value="ParAB_family"/>
    <property type="match status" value="1"/>
</dbReference>
<comment type="caution">
    <text evidence="2">The sequence shown here is derived from an EMBL/GenBank/DDBJ whole genome shotgun (WGS) entry which is preliminary data.</text>
</comment>
<dbReference type="InterPro" id="IPR027417">
    <property type="entry name" value="P-loop_NTPase"/>
</dbReference>
<dbReference type="PIRSF" id="PIRSF009320">
    <property type="entry name" value="Nuc_binding_HP_1000"/>
    <property type="match status" value="1"/>
</dbReference>
<keyword evidence="3" id="KW-1185">Reference proteome</keyword>
<organism evidence="2 3">
    <name type="scientific">Pseudocalidococcus azoricus BACA0444</name>
    <dbReference type="NCBI Taxonomy" id="2918990"/>
    <lineage>
        <taxon>Bacteria</taxon>
        <taxon>Bacillati</taxon>
        <taxon>Cyanobacteriota</taxon>
        <taxon>Cyanophyceae</taxon>
        <taxon>Acaryochloridales</taxon>
        <taxon>Thermosynechococcaceae</taxon>
        <taxon>Pseudocalidococcus</taxon>
        <taxon>Pseudocalidococcus azoricus</taxon>
    </lineage>
</organism>
<name>A0AAE4FTF5_9CYAN</name>
<dbReference type="PANTHER" id="PTHR13696:SF52">
    <property type="entry name" value="PARA FAMILY PROTEIN CT_582"/>
    <property type="match status" value="1"/>
</dbReference>
<evidence type="ECO:0000313" key="3">
    <source>
        <dbReference type="Proteomes" id="UP001268256"/>
    </source>
</evidence>
<dbReference type="Proteomes" id="UP001268256">
    <property type="component" value="Unassembled WGS sequence"/>
</dbReference>
<dbReference type="PRINTS" id="PR00091">
    <property type="entry name" value="NITROGNASEII"/>
</dbReference>
<dbReference type="Pfam" id="PF01656">
    <property type="entry name" value="CbiA"/>
    <property type="match status" value="1"/>
</dbReference>
<dbReference type="SMART" id="SM00382">
    <property type="entry name" value="AAA"/>
    <property type="match status" value="1"/>
</dbReference>
<evidence type="ECO:0000313" key="2">
    <source>
        <dbReference type="EMBL" id="MDS3861920.1"/>
    </source>
</evidence>
<protein>
    <submittedName>
        <fullName evidence="2">ParA family protein</fullName>
    </submittedName>
</protein>
<gene>
    <name evidence="2" type="ORF">RIF25_14030</name>
</gene>
<dbReference type="AlphaFoldDB" id="A0AAE4FTF5"/>
<dbReference type="InterPro" id="IPR003593">
    <property type="entry name" value="AAA+_ATPase"/>
</dbReference>
<accession>A0AAE4FTF5</accession>
<feature type="domain" description="AAA+ ATPase" evidence="1">
    <location>
        <begin position="2"/>
        <end position="128"/>
    </location>
</feature>
<dbReference type="RefSeq" id="WP_322879162.1">
    <property type="nucleotide sequence ID" value="NZ_JAVMIP010000018.1"/>
</dbReference>
<dbReference type="SUPFAM" id="SSF52540">
    <property type="entry name" value="P-loop containing nucleoside triphosphate hydrolases"/>
    <property type="match status" value="1"/>
</dbReference>
<evidence type="ECO:0000259" key="1">
    <source>
        <dbReference type="SMART" id="SM00382"/>
    </source>
</evidence>
<dbReference type="EMBL" id="JAVMIP010000018">
    <property type="protein sequence ID" value="MDS3861920.1"/>
    <property type="molecule type" value="Genomic_DNA"/>
</dbReference>
<proteinExistence type="predicted"/>
<dbReference type="InterPro" id="IPR050678">
    <property type="entry name" value="DNA_Partitioning_ATPase"/>
</dbReference>